<comment type="caution">
    <text evidence="6">The sequence shown here is derived from an EMBL/GenBank/DDBJ whole genome shotgun (WGS) entry which is preliminary data.</text>
</comment>
<accession>A0A016WD24</accession>
<name>A0A016WD24_9BILA</name>
<dbReference type="InterPro" id="IPR029000">
    <property type="entry name" value="Cyclophilin-like_dom_sf"/>
</dbReference>
<comment type="similarity">
    <text evidence="1 4">Belongs to the cyclophilin-type PPIase family.</text>
</comment>
<evidence type="ECO:0000256" key="3">
    <source>
        <dbReference type="ARBA" id="ARBA00023235"/>
    </source>
</evidence>
<dbReference type="GO" id="GO:0003755">
    <property type="term" value="F:peptidyl-prolyl cis-trans isomerase activity"/>
    <property type="evidence" value="ECO:0007669"/>
    <property type="project" value="UniProtKB-UniRule"/>
</dbReference>
<dbReference type="PANTHER" id="PTHR11071">
    <property type="entry name" value="PEPTIDYL-PROLYL CIS-TRANS ISOMERASE"/>
    <property type="match status" value="1"/>
</dbReference>
<dbReference type="EC" id="5.2.1.8" evidence="4"/>
<comment type="function">
    <text evidence="4">PPIases accelerate the folding of proteins. It catalyzes the cis-trans isomerization of proline imidic peptide bonds in oligopeptides.</text>
</comment>
<dbReference type="GO" id="GO:0006457">
    <property type="term" value="P:protein folding"/>
    <property type="evidence" value="ECO:0007669"/>
    <property type="project" value="InterPro"/>
</dbReference>
<keyword evidence="2 4" id="KW-0697">Rotamase</keyword>
<evidence type="ECO:0000313" key="7">
    <source>
        <dbReference type="Proteomes" id="UP000024635"/>
    </source>
</evidence>
<dbReference type="AlphaFoldDB" id="A0A016WD24"/>
<proteinExistence type="inferred from homology"/>
<evidence type="ECO:0000256" key="4">
    <source>
        <dbReference type="RuleBase" id="RU363019"/>
    </source>
</evidence>
<dbReference type="PROSITE" id="PS50072">
    <property type="entry name" value="CSA_PPIASE_2"/>
    <property type="match status" value="1"/>
</dbReference>
<keyword evidence="3 4" id="KW-0413">Isomerase</keyword>
<sequence>MGGAGGVVVDLPPLWALRRRCQSTDFSRIGACVPAASADAPHSGSWSLAGWSFPVPALGDVLKWFLWGLGHLIHLLSVIVQENMARPQVFFDITIGGKASGRIVMEVSSLFLVFQPCPASLCNQAAFVCFQLYSDIVPKTAENFRALCTGEKGMGKSGKPLHFKGCKFHRIIPNFMIQGGDFTRGNGTGGESIYGEKFPDENFKERHTGPGVLSMANAGPNTNGSQFFLCTVKTEWLDGKHVVFGRVVEGMDVVKAIESHGSQSGKPSKDCVIADCGQL</sequence>
<reference evidence="7" key="1">
    <citation type="journal article" date="2015" name="Nat. Genet.">
        <title>The genome and transcriptome of the zoonotic hookworm Ancylostoma ceylanicum identify infection-specific gene families.</title>
        <authorList>
            <person name="Schwarz E.M."/>
            <person name="Hu Y."/>
            <person name="Antoshechkin I."/>
            <person name="Miller M.M."/>
            <person name="Sternberg P.W."/>
            <person name="Aroian R.V."/>
        </authorList>
    </citation>
    <scope>NUCLEOTIDE SEQUENCE</scope>
    <source>
        <strain evidence="7">HY135</strain>
    </source>
</reference>
<dbReference type="GO" id="GO:0016018">
    <property type="term" value="F:cyclosporin A binding"/>
    <property type="evidence" value="ECO:0007669"/>
    <property type="project" value="TreeGrafter"/>
</dbReference>
<dbReference type="Pfam" id="PF00160">
    <property type="entry name" value="Pro_isomerase"/>
    <property type="match status" value="1"/>
</dbReference>
<dbReference type="InterPro" id="IPR002130">
    <property type="entry name" value="Cyclophilin-type_PPIase_dom"/>
</dbReference>
<protein>
    <recommendedName>
        <fullName evidence="4">Peptidyl-prolyl cis-trans isomerase</fullName>
        <shortName evidence="4">PPIase</shortName>
        <ecNumber evidence="4">5.2.1.8</ecNumber>
    </recommendedName>
</protein>
<dbReference type="PROSITE" id="PS00170">
    <property type="entry name" value="CSA_PPIASE_1"/>
    <property type="match status" value="1"/>
</dbReference>
<dbReference type="PANTHER" id="PTHR11071:SF561">
    <property type="entry name" value="PEPTIDYL-PROLYL CIS-TRANS ISOMERASE D-RELATED"/>
    <property type="match status" value="1"/>
</dbReference>
<dbReference type="STRING" id="53326.A0A016WD24"/>
<gene>
    <name evidence="6" type="primary">Acey_s0785.g2343</name>
    <name evidence="6" type="ORF">Y032_0785g2343</name>
</gene>
<dbReference type="SUPFAM" id="SSF50891">
    <property type="entry name" value="Cyclophilin-like"/>
    <property type="match status" value="1"/>
</dbReference>
<dbReference type="PRINTS" id="PR00153">
    <property type="entry name" value="CSAPPISMRASE"/>
</dbReference>
<dbReference type="Proteomes" id="UP000024635">
    <property type="component" value="Unassembled WGS sequence"/>
</dbReference>
<dbReference type="InterPro" id="IPR020892">
    <property type="entry name" value="Cyclophilin-type_PPIase_CS"/>
</dbReference>
<dbReference type="CDD" id="cd01926">
    <property type="entry name" value="cyclophilin_ABH_like"/>
    <property type="match status" value="1"/>
</dbReference>
<evidence type="ECO:0000259" key="5">
    <source>
        <dbReference type="PROSITE" id="PS50072"/>
    </source>
</evidence>
<dbReference type="EMBL" id="JARK01000385">
    <property type="protein sequence ID" value="EYC37496.1"/>
    <property type="molecule type" value="Genomic_DNA"/>
</dbReference>
<evidence type="ECO:0000256" key="1">
    <source>
        <dbReference type="ARBA" id="ARBA00007365"/>
    </source>
</evidence>
<evidence type="ECO:0000256" key="2">
    <source>
        <dbReference type="ARBA" id="ARBA00023110"/>
    </source>
</evidence>
<feature type="domain" description="PPIase cyclophilin-type" evidence="5">
    <location>
        <begin position="90"/>
        <end position="278"/>
    </location>
</feature>
<dbReference type="OrthoDB" id="193499at2759"/>
<organism evidence="6 7">
    <name type="scientific">Ancylostoma ceylanicum</name>
    <dbReference type="NCBI Taxonomy" id="53326"/>
    <lineage>
        <taxon>Eukaryota</taxon>
        <taxon>Metazoa</taxon>
        <taxon>Ecdysozoa</taxon>
        <taxon>Nematoda</taxon>
        <taxon>Chromadorea</taxon>
        <taxon>Rhabditida</taxon>
        <taxon>Rhabditina</taxon>
        <taxon>Rhabditomorpha</taxon>
        <taxon>Strongyloidea</taxon>
        <taxon>Ancylostomatidae</taxon>
        <taxon>Ancylostomatinae</taxon>
        <taxon>Ancylostoma</taxon>
    </lineage>
</organism>
<evidence type="ECO:0000313" key="6">
    <source>
        <dbReference type="EMBL" id="EYC37496.1"/>
    </source>
</evidence>
<dbReference type="GO" id="GO:0005737">
    <property type="term" value="C:cytoplasm"/>
    <property type="evidence" value="ECO:0007669"/>
    <property type="project" value="TreeGrafter"/>
</dbReference>
<keyword evidence="7" id="KW-1185">Reference proteome</keyword>
<dbReference type="FunFam" id="2.40.100.10:FF:000002">
    <property type="entry name" value="Peptidyl-prolyl cis-trans isomerase"/>
    <property type="match status" value="1"/>
</dbReference>
<comment type="catalytic activity">
    <reaction evidence="4">
        <text>[protein]-peptidylproline (omega=180) = [protein]-peptidylproline (omega=0)</text>
        <dbReference type="Rhea" id="RHEA:16237"/>
        <dbReference type="Rhea" id="RHEA-COMP:10747"/>
        <dbReference type="Rhea" id="RHEA-COMP:10748"/>
        <dbReference type="ChEBI" id="CHEBI:83833"/>
        <dbReference type="ChEBI" id="CHEBI:83834"/>
        <dbReference type="EC" id="5.2.1.8"/>
    </reaction>
</comment>
<dbReference type="Gene3D" id="2.40.100.10">
    <property type="entry name" value="Cyclophilin-like"/>
    <property type="match status" value="1"/>
</dbReference>